<gene>
    <name evidence="1" type="ORF">HSX42_13820</name>
</gene>
<sequence length="109" mass="13037">MTKAEKRRRRLQATQIYDRHCRQCPKVNSSLSVCRECPYQQRMQELTRPLWEGNDFDPYFLSHRVGQWSRDEDLYILNHYGVLPLETISARTGRSVRAILKRIEELQKA</sequence>
<evidence type="ECO:0000313" key="1">
    <source>
        <dbReference type="EMBL" id="WMV75335.1"/>
    </source>
</evidence>
<evidence type="ECO:0000313" key="2">
    <source>
        <dbReference type="Proteomes" id="UP001297580"/>
    </source>
</evidence>
<dbReference type="EMBL" id="CP133461">
    <property type="protein sequence ID" value="WMV75335.1"/>
    <property type="molecule type" value="Genomic_DNA"/>
</dbReference>
<organism evidence="1 2">
    <name type="scientific">Geobacillus thermodenitrificans</name>
    <dbReference type="NCBI Taxonomy" id="33940"/>
    <lineage>
        <taxon>Bacteria</taxon>
        <taxon>Bacillati</taxon>
        <taxon>Bacillota</taxon>
        <taxon>Bacilli</taxon>
        <taxon>Bacillales</taxon>
        <taxon>Anoxybacillaceae</taxon>
        <taxon>Geobacillus</taxon>
    </lineage>
</organism>
<proteinExistence type="predicted"/>
<keyword evidence="2" id="KW-1185">Reference proteome</keyword>
<reference evidence="1 2" key="1">
    <citation type="submission" date="2023-08" db="EMBL/GenBank/DDBJ databases">
        <title>Complete genome sequence of Geobacillus thermodenitrificans K1041, a genetically tractable strain representative of the genus Geobacillus.</title>
        <authorList>
            <person name="Kani S."/>
            <person name="Suzuki H."/>
        </authorList>
    </citation>
    <scope>NUCLEOTIDE SEQUENCE [LARGE SCALE GENOMIC DNA]</scope>
    <source>
        <strain evidence="1 2">K1041</strain>
    </source>
</reference>
<protein>
    <submittedName>
        <fullName evidence="1">Uncharacterized protein</fullName>
    </submittedName>
</protein>
<dbReference type="Proteomes" id="UP001297580">
    <property type="component" value="Chromosome"/>
</dbReference>
<name>A0ABY9Q8U3_GEOTD</name>
<accession>A0ABY9Q8U3</accession>
<dbReference type="RefSeq" id="WP_051358556.1">
    <property type="nucleotide sequence ID" value="NZ_CP017694.1"/>
</dbReference>
<dbReference type="GeneID" id="87622920"/>